<keyword evidence="2" id="KW-0489">Methyltransferase</keyword>
<sequence>MGRGIVRTVNGWDIDGQVQALVQKYPQLRDRVDPARVAEQQRTAVEAADSGDDFGTSAEGGRGESYVLAQQSIRTRMHGIDQLTDILTAHSRAESDIVLDLLGGDGLIDRVMSLLGKDRPLVITCDASPFMVEAAWDQGIGALRQRAEKLLFHDASVGGVLLAYGTHHIPVADRQRVADEAFRVIEPGGVFVLHDFPTGSPVDTWFSKVVDVYSATGHDHRHFDREETESYLCSAGFGDVQLLSMDDSFVVSGPTKEQAELELGRYLVNMYGLVGLVDEYGPEHGPRRAFELACDTFRYDGWEPARREVRVGYDAAQGAWTAAMPREALVGVGRKPTTTGDPA</sequence>
<dbReference type="AlphaFoldDB" id="A0A5C4QI56"/>
<protein>
    <submittedName>
        <fullName evidence="2">Methyltransferase domain-containing protein</fullName>
    </submittedName>
</protein>
<dbReference type="Gene3D" id="3.40.50.150">
    <property type="entry name" value="Vaccinia Virus protein VP39"/>
    <property type="match status" value="1"/>
</dbReference>
<evidence type="ECO:0000313" key="3">
    <source>
        <dbReference type="Proteomes" id="UP000306145"/>
    </source>
</evidence>
<dbReference type="OrthoDB" id="8052808at2"/>
<name>A0A5C4QI56_9ACTN</name>
<accession>A0A5C4QI56</accession>
<dbReference type="GO" id="GO:0008757">
    <property type="term" value="F:S-adenosylmethionine-dependent methyltransferase activity"/>
    <property type="evidence" value="ECO:0007669"/>
    <property type="project" value="InterPro"/>
</dbReference>
<comment type="caution">
    <text evidence="2">The sequence shown here is derived from an EMBL/GenBank/DDBJ whole genome shotgun (WGS) entry which is preliminary data.</text>
</comment>
<evidence type="ECO:0000259" key="1">
    <source>
        <dbReference type="Pfam" id="PF08241"/>
    </source>
</evidence>
<feature type="domain" description="Methyltransferase type 11" evidence="1">
    <location>
        <begin position="101"/>
        <end position="193"/>
    </location>
</feature>
<dbReference type="GO" id="GO:0032259">
    <property type="term" value="P:methylation"/>
    <property type="evidence" value="ECO:0007669"/>
    <property type="project" value="UniProtKB-KW"/>
</dbReference>
<proteinExistence type="predicted"/>
<keyword evidence="2" id="KW-0808">Transferase</keyword>
<dbReference type="CDD" id="cd02440">
    <property type="entry name" value="AdoMet_MTases"/>
    <property type="match status" value="1"/>
</dbReference>
<organism evidence="2 3">
    <name type="scientific">Micromonospora orduensis</name>
    <dbReference type="NCBI Taxonomy" id="1420891"/>
    <lineage>
        <taxon>Bacteria</taxon>
        <taxon>Bacillati</taxon>
        <taxon>Actinomycetota</taxon>
        <taxon>Actinomycetes</taxon>
        <taxon>Micromonosporales</taxon>
        <taxon>Micromonosporaceae</taxon>
        <taxon>Micromonospora</taxon>
    </lineage>
</organism>
<keyword evidence="3" id="KW-1185">Reference proteome</keyword>
<evidence type="ECO:0000313" key="2">
    <source>
        <dbReference type="EMBL" id="TNH23981.1"/>
    </source>
</evidence>
<dbReference type="Proteomes" id="UP000306145">
    <property type="component" value="Unassembled WGS sequence"/>
</dbReference>
<dbReference type="EMBL" id="VDFY01000230">
    <property type="protein sequence ID" value="TNH23981.1"/>
    <property type="molecule type" value="Genomic_DNA"/>
</dbReference>
<dbReference type="PANTHER" id="PTHR43591">
    <property type="entry name" value="METHYLTRANSFERASE"/>
    <property type="match status" value="1"/>
</dbReference>
<gene>
    <name evidence="2" type="ORF">FHG89_26100</name>
</gene>
<dbReference type="SUPFAM" id="SSF53335">
    <property type="entry name" value="S-adenosyl-L-methionine-dependent methyltransferases"/>
    <property type="match status" value="1"/>
</dbReference>
<dbReference type="InterPro" id="IPR029063">
    <property type="entry name" value="SAM-dependent_MTases_sf"/>
</dbReference>
<reference evidence="2 3" key="1">
    <citation type="submission" date="2019-06" db="EMBL/GenBank/DDBJ databases">
        <title>Micromonospora ordensis sp. nov., isolated from deep marine sediment.</title>
        <authorList>
            <person name="Veyisoglu A."/>
            <person name="Carro L."/>
            <person name="Klenk H.-P."/>
            <person name="Sahin N."/>
        </authorList>
    </citation>
    <scope>NUCLEOTIDE SEQUENCE [LARGE SCALE GENOMIC DNA]</scope>
    <source>
        <strain evidence="2 3">S2509</strain>
    </source>
</reference>
<dbReference type="Pfam" id="PF08241">
    <property type="entry name" value="Methyltransf_11"/>
    <property type="match status" value="1"/>
</dbReference>
<dbReference type="PANTHER" id="PTHR43591:SF24">
    <property type="entry name" value="2-METHOXY-6-POLYPRENYL-1,4-BENZOQUINOL METHYLASE, MITOCHONDRIAL"/>
    <property type="match status" value="1"/>
</dbReference>
<dbReference type="InterPro" id="IPR013216">
    <property type="entry name" value="Methyltransf_11"/>
</dbReference>